<name>A0ABX7M2S9_9RHOO</name>
<reference evidence="6 7" key="1">
    <citation type="submission" date="2021-02" db="EMBL/GenBank/DDBJ databases">
        <title>Niveibacterium changnyeongensis HC41.</title>
        <authorList>
            <person name="Kang M."/>
        </authorList>
    </citation>
    <scope>NUCLEOTIDE SEQUENCE [LARGE SCALE GENOMIC DNA]</scope>
    <source>
        <strain evidence="6 7">HC41</strain>
    </source>
</reference>
<comment type="subcellular location">
    <subcellularLocation>
        <location evidence="1">Cell envelope</location>
    </subcellularLocation>
</comment>
<evidence type="ECO:0000313" key="7">
    <source>
        <dbReference type="Proteomes" id="UP000663570"/>
    </source>
</evidence>
<keyword evidence="7" id="KW-1185">Reference proteome</keyword>
<accession>A0ABX7M2S9</accession>
<dbReference type="PANTHER" id="PTHR46847">
    <property type="entry name" value="D-ALLOSE-BINDING PERIPLASMIC PROTEIN-RELATED"/>
    <property type="match status" value="1"/>
</dbReference>
<evidence type="ECO:0000259" key="5">
    <source>
        <dbReference type="Pfam" id="PF13407"/>
    </source>
</evidence>
<proteinExistence type="inferred from homology"/>
<sequence>MKKTVLMLAALVSCATVHAGDSPRKLDVVGVSVSSLANPYFSALARGAQARAEEINPRVRVIVTSAEYDVPAQVREIERFVSERADLILIAASHSTALASALRRARDAGIPVVAVDVDTEGAEVMIQSDNRSAGESVCRYLAGRLNGKGNFIIQNGPQVSSVTDRVAGCRAALKDFPNIRLLTDTGDGLASPWGGSHLMEEHVQRFPQIDAIFAINDRQALGAETVAVRRGMRKLLIGGVDGSPEVEDALKRPGLIVVSAAQSPEEIGRRGVDSGLALRDGRGAERGRILLQTNLVTRDNVAKYQGWNAR</sequence>
<evidence type="ECO:0000313" key="6">
    <source>
        <dbReference type="EMBL" id="QSI76072.1"/>
    </source>
</evidence>
<dbReference type="Pfam" id="PF13407">
    <property type="entry name" value="Peripla_BP_4"/>
    <property type="match status" value="1"/>
</dbReference>
<gene>
    <name evidence="6" type="ORF">JY500_16565</name>
</gene>
<dbReference type="PANTHER" id="PTHR46847:SF2">
    <property type="entry name" value="ABC TRANSPORTER SUGAR-BINDING PROTEIN"/>
    <property type="match status" value="1"/>
</dbReference>
<feature type="domain" description="Periplasmic binding protein" evidence="5">
    <location>
        <begin position="29"/>
        <end position="281"/>
    </location>
</feature>
<organism evidence="6 7">
    <name type="scientific">Niveibacterium microcysteis</name>
    <dbReference type="NCBI Taxonomy" id="2811415"/>
    <lineage>
        <taxon>Bacteria</taxon>
        <taxon>Pseudomonadati</taxon>
        <taxon>Pseudomonadota</taxon>
        <taxon>Betaproteobacteria</taxon>
        <taxon>Rhodocyclales</taxon>
        <taxon>Rhodocyclaceae</taxon>
        <taxon>Niveibacterium</taxon>
    </lineage>
</organism>
<feature type="chain" id="PRO_5047073896" evidence="4">
    <location>
        <begin position="20"/>
        <end position="310"/>
    </location>
</feature>
<keyword evidence="3 4" id="KW-0732">Signal</keyword>
<dbReference type="RefSeq" id="WP_172196922.1">
    <property type="nucleotide sequence ID" value="NZ_CP071060.1"/>
</dbReference>
<dbReference type="EMBL" id="CP071060">
    <property type="protein sequence ID" value="QSI76072.1"/>
    <property type="molecule type" value="Genomic_DNA"/>
</dbReference>
<dbReference type="SUPFAM" id="SSF53822">
    <property type="entry name" value="Periplasmic binding protein-like I"/>
    <property type="match status" value="1"/>
</dbReference>
<evidence type="ECO:0000256" key="1">
    <source>
        <dbReference type="ARBA" id="ARBA00004196"/>
    </source>
</evidence>
<dbReference type="Proteomes" id="UP000663570">
    <property type="component" value="Chromosome"/>
</dbReference>
<evidence type="ECO:0000256" key="3">
    <source>
        <dbReference type="ARBA" id="ARBA00022729"/>
    </source>
</evidence>
<feature type="signal peptide" evidence="4">
    <location>
        <begin position="1"/>
        <end position="19"/>
    </location>
</feature>
<protein>
    <submittedName>
        <fullName evidence="6">Substrate-binding domain-containing protein</fullName>
    </submittedName>
</protein>
<dbReference type="InterPro" id="IPR025997">
    <property type="entry name" value="SBP_2_dom"/>
</dbReference>
<dbReference type="InterPro" id="IPR028082">
    <property type="entry name" value="Peripla_BP_I"/>
</dbReference>
<evidence type="ECO:0000256" key="4">
    <source>
        <dbReference type="SAM" id="SignalP"/>
    </source>
</evidence>
<dbReference type="Gene3D" id="3.40.50.2300">
    <property type="match status" value="2"/>
</dbReference>
<comment type="similarity">
    <text evidence="2">Belongs to the bacterial solute-binding protein 2 family.</text>
</comment>
<evidence type="ECO:0000256" key="2">
    <source>
        <dbReference type="ARBA" id="ARBA00007639"/>
    </source>
</evidence>